<dbReference type="GO" id="GO:0006310">
    <property type="term" value="P:DNA recombination"/>
    <property type="evidence" value="ECO:0007669"/>
    <property type="project" value="UniProtKB-ARBA"/>
</dbReference>
<evidence type="ECO:0000256" key="2">
    <source>
        <dbReference type="ARBA" id="ARBA00001946"/>
    </source>
</evidence>
<dbReference type="GO" id="GO:0000175">
    <property type="term" value="F:3'-5'-RNA exonuclease activity"/>
    <property type="evidence" value="ECO:0007669"/>
    <property type="project" value="UniProtKB-ARBA"/>
</dbReference>
<dbReference type="AlphaFoldDB" id="A0A6J2TF14"/>
<dbReference type="GeneID" id="115623412"/>
<evidence type="ECO:0000313" key="15">
    <source>
        <dbReference type="Proteomes" id="UP000504634"/>
    </source>
</evidence>
<dbReference type="Proteomes" id="UP000504634">
    <property type="component" value="Unplaced"/>
</dbReference>
<evidence type="ECO:0000256" key="12">
    <source>
        <dbReference type="ARBA" id="ARBA00061005"/>
    </source>
</evidence>
<sequence length="604" mass="68614">MISCLFRQLALPLHRQKYSDDMEGKQQATKKLAVLAASLGIVFVLVRNRQSIWTSLRRTWHFNNPLMQKRTVVISSFEESQKAVKELKNSSRHCQSYKVLGFDCEWVSEGGSRHPVALLQLCSHKGLCALFRLCCMKQIPKDLRELLEDDAVIKVGVVPQDDAMKLSHDYGVGVASTLDLRFMAVMAGHKPEGLGKLAKTHLNIELSKHWRLACSNWEAKILQAAQVNYAANDALAAVAIFQKLFKDLEPRPMWGLRATKPDILHPRLGPFLDRGFSQDFAVRITANASGTQPLTMKPKKMVPKKQQCRNLGTRSKAFYDNCLLEAPDGELLCTIDRRKASWYLSQNLGSQIKDSPLTVRLNFEPAGRAVGDVGRYYQTPKENQCVVCGRRDAFIRKNVVPHEYRKHFPLVMKSHTSHDVLLHCPTCHQVSNISDLKVRTKLAAMCDAPIKHSEGAAKFLEDQELKRVRSAARALLYQRAKLPEAKVAEMERIVLDYYQAEHEVTESLLTNAANLEFKFENPDYCEHAGKVVRVYGEKYGGLIELERVWREHFLHTLQPKFLPELWNVNHNADRLEVRASEGRVDNEDLLLAGLDPIFRDTKTA</sequence>
<evidence type="ECO:0000256" key="13">
    <source>
        <dbReference type="ARBA" id="ARBA00069878"/>
    </source>
</evidence>
<evidence type="ECO:0000259" key="14">
    <source>
        <dbReference type="SMART" id="SM00474"/>
    </source>
</evidence>
<comment type="subcellular location">
    <subcellularLocation>
        <location evidence="3">Mitochondrion membrane</location>
    </subcellularLocation>
</comment>
<comment type="similarity">
    <text evidence="12">Belongs to the EXD2 family.</text>
</comment>
<protein>
    <recommendedName>
        <fullName evidence="13">Exonuclease 3'-5' domain-containing protein 2</fullName>
    </recommendedName>
</protein>
<feature type="domain" description="3'-5' exonuclease" evidence="14">
    <location>
        <begin position="71"/>
        <end position="249"/>
    </location>
</feature>
<keyword evidence="7" id="KW-0378">Hydrolase</keyword>
<dbReference type="InterPro" id="IPR036397">
    <property type="entry name" value="RNaseH_sf"/>
</dbReference>
<dbReference type="SMART" id="SM00474">
    <property type="entry name" value="35EXOc"/>
    <property type="match status" value="1"/>
</dbReference>
<proteinExistence type="inferred from homology"/>
<comment type="cofactor">
    <cofactor evidence="1">
        <name>Mn(2+)</name>
        <dbReference type="ChEBI" id="CHEBI:29035"/>
    </cofactor>
</comment>
<keyword evidence="10" id="KW-0496">Mitochondrion</keyword>
<dbReference type="InterPro" id="IPR012337">
    <property type="entry name" value="RNaseH-like_sf"/>
</dbReference>
<evidence type="ECO:0000256" key="8">
    <source>
        <dbReference type="ARBA" id="ARBA00022839"/>
    </source>
</evidence>
<reference evidence="16" key="1">
    <citation type="submission" date="2025-08" db="UniProtKB">
        <authorList>
            <consortium name="RefSeq"/>
        </authorList>
    </citation>
    <scope>IDENTIFICATION</scope>
    <source>
        <strain evidence="16">11010-0011.00</strain>
        <tissue evidence="16">Whole body</tissue>
    </source>
</reference>
<dbReference type="PANTHER" id="PTHR13620">
    <property type="entry name" value="3-5 EXONUCLEASE"/>
    <property type="match status" value="1"/>
</dbReference>
<gene>
    <name evidence="16" type="primary">LOC115623412</name>
</gene>
<dbReference type="FunFam" id="3.30.420.10:FF:000041">
    <property type="entry name" value="Exonuclease 3'-5' domain containing 2"/>
    <property type="match status" value="1"/>
</dbReference>
<evidence type="ECO:0000256" key="6">
    <source>
        <dbReference type="ARBA" id="ARBA00022723"/>
    </source>
</evidence>
<dbReference type="InterPro" id="IPR002562">
    <property type="entry name" value="3'-5'_exonuclease_dom"/>
</dbReference>
<evidence type="ECO:0000256" key="11">
    <source>
        <dbReference type="ARBA" id="ARBA00023136"/>
    </source>
</evidence>
<keyword evidence="8 16" id="KW-0269">Exonuclease</keyword>
<dbReference type="CTD" id="55218"/>
<dbReference type="Pfam" id="PF01612">
    <property type="entry name" value="DNA_pol_A_exo1"/>
    <property type="match status" value="1"/>
</dbReference>
<keyword evidence="4" id="KW-0812">Transmembrane</keyword>
<dbReference type="GO" id="GO:0003676">
    <property type="term" value="F:nucleic acid binding"/>
    <property type="evidence" value="ECO:0007669"/>
    <property type="project" value="InterPro"/>
</dbReference>
<dbReference type="InterPro" id="IPR051132">
    <property type="entry name" value="3-5_Exonuclease_domain"/>
</dbReference>
<comment type="cofactor">
    <cofactor evidence="2">
        <name>Mg(2+)</name>
        <dbReference type="ChEBI" id="CHEBI:18420"/>
    </cofactor>
</comment>
<evidence type="ECO:0000256" key="1">
    <source>
        <dbReference type="ARBA" id="ARBA00001936"/>
    </source>
</evidence>
<evidence type="ECO:0000256" key="4">
    <source>
        <dbReference type="ARBA" id="ARBA00022692"/>
    </source>
</evidence>
<keyword evidence="15" id="KW-1185">Reference proteome</keyword>
<keyword evidence="9" id="KW-1133">Transmembrane helix</keyword>
<dbReference type="GO" id="GO:0031966">
    <property type="term" value="C:mitochondrial membrane"/>
    <property type="evidence" value="ECO:0007669"/>
    <property type="project" value="UniProtKB-SubCell"/>
</dbReference>
<organism evidence="15 16">
    <name type="scientific">Drosophila lebanonensis</name>
    <name type="common">Fruit fly</name>
    <name type="synonym">Scaptodrosophila lebanonensis</name>
    <dbReference type="NCBI Taxonomy" id="7225"/>
    <lineage>
        <taxon>Eukaryota</taxon>
        <taxon>Metazoa</taxon>
        <taxon>Ecdysozoa</taxon>
        <taxon>Arthropoda</taxon>
        <taxon>Hexapoda</taxon>
        <taxon>Insecta</taxon>
        <taxon>Pterygota</taxon>
        <taxon>Neoptera</taxon>
        <taxon>Endopterygota</taxon>
        <taxon>Diptera</taxon>
        <taxon>Brachycera</taxon>
        <taxon>Muscomorpha</taxon>
        <taxon>Ephydroidea</taxon>
        <taxon>Drosophilidae</taxon>
        <taxon>Scaptodrosophila</taxon>
    </lineage>
</organism>
<dbReference type="GO" id="GO:0005634">
    <property type="term" value="C:nucleus"/>
    <property type="evidence" value="ECO:0007669"/>
    <property type="project" value="TreeGrafter"/>
</dbReference>
<keyword evidence="11" id="KW-0472">Membrane</keyword>
<dbReference type="Gene3D" id="3.30.420.10">
    <property type="entry name" value="Ribonuclease H-like superfamily/Ribonuclease H"/>
    <property type="match status" value="1"/>
</dbReference>
<evidence type="ECO:0000256" key="9">
    <source>
        <dbReference type="ARBA" id="ARBA00022989"/>
    </source>
</evidence>
<dbReference type="OrthoDB" id="1920326at2759"/>
<evidence type="ECO:0000313" key="16">
    <source>
        <dbReference type="RefSeq" id="XP_030373582.1"/>
    </source>
</evidence>
<dbReference type="PANTHER" id="PTHR13620:SF104">
    <property type="entry name" value="EXONUCLEASE 3'-5' DOMAIN-CONTAINING PROTEIN 2"/>
    <property type="match status" value="1"/>
</dbReference>
<name>A0A6J2TF14_DROLE</name>
<evidence type="ECO:0000256" key="5">
    <source>
        <dbReference type="ARBA" id="ARBA00022722"/>
    </source>
</evidence>
<dbReference type="RefSeq" id="XP_030373582.1">
    <property type="nucleotide sequence ID" value="XM_030517722.1"/>
</dbReference>
<keyword evidence="6" id="KW-0479">Metal-binding</keyword>
<evidence type="ECO:0000256" key="3">
    <source>
        <dbReference type="ARBA" id="ARBA00004325"/>
    </source>
</evidence>
<dbReference type="SUPFAM" id="SSF53098">
    <property type="entry name" value="Ribonuclease H-like"/>
    <property type="match status" value="1"/>
</dbReference>
<keyword evidence="5" id="KW-0540">Nuclease</keyword>
<dbReference type="GO" id="GO:0046872">
    <property type="term" value="F:metal ion binding"/>
    <property type="evidence" value="ECO:0007669"/>
    <property type="project" value="UniProtKB-KW"/>
</dbReference>
<accession>A0A6J2TF14</accession>
<dbReference type="CDD" id="cd06141">
    <property type="entry name" value="WRN_exo"/>
    <property type="match status" value="1"/>
</dbReference>
<evidence type="ECO:0000256" key="10">
    <source>
        <dbReference type="ARBA" id="ARBA00023128"/>
    </source>
</evidence>
<evidence type="ECO:0000256" key="7">
    <source>
        <dbReference type="ARBA" id="ARBA00022801"/>
    </source>
</evidence>